<gene>
    <name evidence="5" type="ORF">JCM19294_170</name>
</gene>
<proteinExistence type="predicted"/>
<dbReference type="eggNOG" id="COG0457">
    <property type="taxonomic scope" value="Bacteria"/>
</dbReference>
<dbReference type="EMBL" id="BBML01000006">
    <property type="protein sequence ID" value="GAK97634.1"/>
    <property type="molecule type" value="Genomic_DNA"/>
</dbReference>
<dbReference type="InterPro" id="IPR019734">
    <property type="entry name" value="TPR_rpt"/>
</dbReference>
<evidence type="ECO:0000256" key="4">
    <source>
        <dbReference type="SAM" id="SignalP"/>
    </source>
</evidence>
<evidence type="ECO:0000256" key="3">
    <source>
        <dbReference type="PROSITE-ProRule" id="PRU00339"/>
    </source>
</evidence>
<feature type="repeat" description="TPR" evidence="3">
    <location>
        <begin position="285"/>
        <end position="318"/>
    </location>
</feature>
<dbReference type="Proteomes" id="UP000029221">
    <property type="component" value="Unassembled WGS sequence"/>
</dbReference>
<dbReference type="SUPFAM" id="SSF48452">
    <property type="entry name" value="TPR-like"/>
    <property type="match status" value="1"/>
</dbReference>
<feature type="chain" id="PRO_5001862983" evidence="4">
    <location>
        <begin position="19"/>
        <end position="390"/>
    </location>
</feature>
<keyword evidence="6" id="KW-1185">Reference proteome</keyword>
<dbReference type="STRING" id="319236.BST91_06340"/>
<dbReference type="Gene3D" id="1.25.40.10">
    <property type="entry name" value="Tetratricopeptide repeat domain"/>
    <property type="match status" value="2"/>
</dbReference>
<keyword evidence="4" id="KW-0732">Signal</keyword>
<reference evidence="5" key="1">
    <citation type="journal article" date="2014" name="Genome Announc.">
        <title>Draft Genome Sequences of Marine Flavobacterium Nonlabens Strains NR17, NR24, NR27, NR32, NR33, and Ara13.</title>
        <authorList>
            <person name="Nakanishi M."/>
            <person name="Meirelles P."/>
            <person name="Suzuki R."/>
            <person name="Takatani N."/>
            <person name="Mino S."/>
            <person name="Suda W."/>
            <person name="Oshima K."/>
            <person name="Hattori M."/>
            <person name="Ohkuma M."/>
            <person name="Hosokawa M."/>
            <person name="Miyashita K."/>
            <person name="Thompson F.L."/>
            <person name="Niwa A."/>
            <person name="Sawabe T."/>
            <person name="Sawabe T."/>
        </authorList>
    </citation>
    <scope>NUCLEOTIDE SEQUENCE [LARGE SCALE GENOMIC DNA]</scope>
    <source>
        <strain evidence="5">JCM 19294</strain>
    </source>
</reference>
<dbReference type="Pfam" id="PF07719">
    <property type="entry name" value="TPR_2"/>
    <property type="match status" value="1"/>
</dbReference>
<evidence type="ECO:0000313" key="6">
    <source>
        <dbReference type="Proteomes" id="UP000029221"/>
    </source>
</evidence>
<name>A0A090Q3H0_9FLAO</name>
<organism evidence="5 6">
    <name type="scientific">Nonlabens tegetincola</name>
    <dbReference type="NCBI Taxonomy" id="323273"/>
    <lineage>
        <taxon>Bacteria</taxon>
        <taxon>Pseudomonadati</taxon>
        <taxon>Bacteroidota</taxon>
        <taxon>Flavobacteriia</taxon>
        <taxon>Flavobacteriales</taxon>
        <taxon>Flavobacteriaceae</taxon>
        <taxon>Nonlabens</taxon>
    </lineage>
</organism>
<evidence type="ECO:0000256" key="1">
    <source>
        <dbReference type="ARBA" id="ARBA00022737"/>
    </source>
</evidence>
<dbReference type="InterPro" id="IPR013105">
    <property type="entry name" value="TPR_2"/>
</dbReference>
<sequence>MKKIVTIMFLFCAVIATAQKKQFKKIAKAVDRNDIATAMEIFNTLNENEIEADYKDEYAFYNAFTLLTNANGDVDKLLLALDQLKTAKKLGYEDEVKFLYVENEMRRSLLEEASKLTVENQEGALNIVEQLSNYFKEDQAMLFNVASLAYSTGDFNKALLAYEKLYESGYSGQQEVIKATKTSTGQQEIFKSKVLAEVAIKQGDYKDLVVEQSPSQRGAILSNLMWLYKRNDQLDKAETIFTNSFDKYPNDNSLKLNRADMLLTLGRMEEYKKAVASLADDVKDPRVFDNLGLAALNSKNYKEAIKYYQLSLKLDSENFNTLNNLAFAYVSIGNLEETTYEEQKTMYTKATKLFEKALVLQPKNEQVKQTLINLYSALKMQDKIDALQGK</sequence>
<dbReference type="PROSITE" id="PS50005">
    <property type="entry name" value="TPR"/>
    <property type="match status" value="1"/>
</dbReference>
<keyword evidence="1" id="KW-0677">Repeat</keyword>
<comment type="caution">
    <text evidence="5">The sequence shown here is derived from an EMBL/GenBank/DDBJ whole genome shotgun (WGS) entry which is preliminary data.</text>
</comment>
<dbReference type="AlphaFoldDB" id="A0A090Q3H0"/>
<accession>A0A090Q3H0</accession>
<evidence type="ECO:0000256" key="2">
    <source>
        <dbReference type="ARBA" id="ARBA00022803"/>
    </source>
</evidence>
<feature type="signal peptide" evidence="4">
    <location>
        <begin position="1"/>
        <end position="18"/>
    </location>
</feature>
<evidence type="ECO:0000313" key="5">
    <source>
        <dbReference type="EMBL" id="GAK97634.1"/>
    </source>
</evidence>
<keyword evidence="2 3" id="KW-0802">TPR repeat</keyword>
<protein>
    <submittedName>
        <fullName evidence="5">Uncharacterized protein</fullName>
    </submittedName>
</protein>
<dbReference type="SMART" id="SM00028">
    <property type="entry name" value="TPR"/>
    <property type="match status" value="3"/>
</dbReference>
<dbReference type="RefSeq" id="WP_179944177.1">
    <property type="nucleotide sequence ID" value="NZ_BBML01000006.1"/>
</dbReference>
<dbReference type="InterPro" id="IPR011990">
    <property type="entry name" value="TPR-like_helical_dom_sf"/>
</dbReference>